<dbReference type="Proteomes" id="UP001606302">
    <property type="component" value="Unassembled WGS sequence"/>
</dbReference>
<keyword evidence="5" id="KW-0418">Kinase</keyword>
<dbReference type="CDD" id="cd00130">
    <property type="entry name" value="PAS"/>
    <property type="match status" value="1"/>
</dbReference>
<evidence type="ECO:0000256" key="3">
    <source>
        <dbReference type="ARBA" id="ARBA00022553"/>
    </source>
</evidence>
<keyword evidence="4" id="KW-0808">Transferase</keyword>
<dbReference type="InterPro" id="IPR036890">
    <property type="entry name" value="HATPase_C_sf"/>
</dbReference>
<dbReference type="Gene3D" id="3.30.450.20">
    <property type="entry name" value="PAS domain"/>
    <property type="match status" value="1"/>
</dbReference>
<keyword evidence="10" id="KW-0547">Nucleotide-binding</keyword>
<dbReference type="SUPFAM" id="SSF55874">
    <property type="entry name" value="ATPase domain of HSP90 chaperone/DNA topoisomerase II/histidine kinase"/>
    <property type="match status" value="1"/>
</dbReference>
<dbReference type="Pfam" id="PF00512">
    <property type="entry name" value="HisKA"/>
    <property type="match status" value="1"/>
</dbReference>
<evidence type="ECO:0000256" key="7">
    <source>
        <dbReference type="SAM" id="SignalP"/>
    </source>
</evidence>
<dbReference type="GO" id="GO:0005524">
    <property type="term" value="F:ATP binding"/>
    <property type="evidence" value="ECO:0007669"/>
    <property type="project" value="UniProtKB-KW"/>
</dbReference>
<dbReference type="PRINTS" id="PR00344">
    <property type="entry name" value="BCTRLSENSOR"/>
</dbReference>
<dbReference type="EC" id="2.7.13.3" evidence="2"/>
<feature type="transmembrane region" description="Helical" evidence="6">
    <location>
        <begin position="173"/>
        <end position="194"/>
    </location>
</feature>
<dbReference type="InterPro" id="IPR036097">
    <property type="entry name" value="HisK_dim/P_sf"/>
</dbReference>
<reference evidence="10 11" key="1">
    <citation type="submission" date="2024-08" db="EMBL/GenBank/DDBJ databases">
        <authorList>
            <person name="Lu H."/>
        </authorList>
    </citation>
    <scope>NUCLEOTIDE SEQUENCE [LARGE SCALE GENOMIC DNA]</scope>
    <source>
        <strain evidence="10 11">DXS20W</strain>
    </source>
</reference>
<dbReference type="InterPro" id="IPR035965">
    <property type="entry name" value="PAS-like_dom_sf"/>
</dbReference>
<comment type="caution">
    <text evidence="10">The sequence shown here is derived from an EMBL/GenBank/DDBJ whole genome shotgun (WGS) entry which is preliminary data.</text>
</comment>
<dbReference type="SUPFAM" id="SSF47384">
    <property type="entry name" value="Homodimeric domain of signal transducing histidine kinase"/>
    <property type="match status" value="1"/>
</dbReference>
<accession>A0ABW7GEC8</accession>
<feature type="domain" description="Histidine kinase" evidence="8">
    <location>
        <begin position="358"/>
        <end position="574"/>
    </location>
</feature>
<dbReference type="Gene3D" id="3.30.565.10">
    <property type="entry name" value="Histidine kinase-like ATPase, C-terminal domain"/>
    <property type="match status" value="1"/>
</dbReference>
<keyword evidence="11" id="KW-1185">Reference proteome</keyword>
<dbReference type="Gene3D" id="1.10.287.130">
    <property type="match status" value="1"/>
</dbReference>
<dbReference type="SMART" id="SM00091">
    <property type="entry name" value="PAS"/>
    <property type="match status" value="1"/>
</dbReference>
<protein>
    <recommendedName>
        <fullName evidence="2">histidine kinase</fullName>
        <ecNumber evidence="2">2.7.13.3</ecNumber>
    </recommendedName>
</protein>
<name>A0ABW7GEC8_9BURK</name>
<dbReference type="InterPro" id="IPR005467">
    <property type="entry name" value="His_kinase_dom"/>
</dbReference>
<evidence type="ECO:0000259" key="9">
    <source>
        <dbReference type="PROSITE" id="PS50112"/>
    </source>
</evidence>
<gene>
    <name evidence="10" type="ORF">ACG04Q_01790</name>
</gene>
<keyword evidence="6" id="KW-0812">Transmembrane</keyword>
<keyword evidence="6" id="KW-0472">Membrane</keyword>
<dbReference type="PANTHER" id="PTHR43047">
    <property type="entry name" value="TWO-COMPONENT HISTIDINE PROTEIN KINASE"/>
    <property type="match status" value="1"/>
</dbReference>
<evidence type="ECO:0000256" key="5">
    <source>
        <dbReference type="ARBA" id="ARBA00022777"/>
    </source>
</evidence>
<dbReference type="SMART" id="SM00388">
    <property type="entry name" value="HisKA"/>
    <property type="match status" value="1"/>
</dbReference>
<keyword evidence="6" id="KW-1133">Transmembrane helix</keyword>
<feature type="domain" description="PAS" evidence="9">
    <location>
        <begin position="214"/>
        <end position="267"/>
    </location>
</feature>
<dbReference type="InterPro" id="IPR003594">
    <property type="entry name" value="HATPase_dom"/>
</dbReference>
<keyword evidence="3" id="KW-0597">Phosphoprotein</keyword>
<sequence>MAMLLGVLALLAVAALSAARAYVAGEGQWSRAQKTATLALVQYLQTGDEAQYRAFERELAVPLADRRAREALDRGAADDARQAFLDGRNHPDDVAGMVGLYRCCHSLPLMAESVAIWREADGLVAELQALAADARARPPDTRAALLPHVLALDARLTPLEQRFSASLGLASRLTATALVAALVVSALLFGLAAARLVMRRAREDLAAHQAVQRSEALFRSVWETSIDGAVIIDAGSTIRFANPALHALLGHAPGSLAGQPVAVMQPEALQGPHAAGLARHVATGEKRQDWRGVQTLARHADGRELSVEIRFSRFELDGETLFVGFVHDLTERRAAERVAAEHRRLQEVDRARSEFLARMSHELRTPLNAVLGFTDLVRSGHSGPVNPEQVRQLGFVSGAGRHLLALIDDLLTLSRLDAGRLTLSVQPLDLAELTTEVAAQLRPQAAARGLGLTVSAPATLPWHGDRQKLAQVLHNLVAHALRGATHGDVEIGAHLAGRSLVLAVRDHGPGVPEAQRALLFQPFQPLDSGAAHAQEGTGLGLYLSSQLVALMNGSLHHEAPEDGGSRFVVELEPL</sequence>
<evidence type="ECO:0000256" key="4">
    <source>
        <dbReference type="ARBA" id="ARBA00022679"/>
    </source>
</evidence>
<keyword evidence="10" id="KW-0067">ATP-binding</keyword>
<dbReference type="Pfam" id="PF08448">
    <property type="entry name" value="PAS_4"/>
    <property type="match status" value="1"/>
</dbReference>
<dbReference type="EMBL" id="JBIGHX010000001">
    <property type="protein sequence ID" value="MFG6460283.1"/>
    <property type="molecule type" value="Genomic_DNA"/>
</dbReference>
<feature type="signal peptide" evidence="7">
    <location>
        <begin position="1"/>
        <end position="21"/>
    </location>
</feature>
<dbReference type="NCBIfam" id="TIGR00229">
    <property type="entry name" value="sensory_box"/>
    <property type="match status" value="1"/>
</dbReference>
<dbReference type="SMART" id="SM00387">
    <property type="entry name" value="HATPase_c"/>
    <property type="match status" value="1"/>
</dbReference>
<evidence type="ECO:0000313" key="10">
    <source>
        <dbReference type="EMBL" id="MFG6460283.1"/>
    </source>
</evidence>
<dbReference type="CDD" id="cd00082">
    <property type="entry name" value="HisKA"/>
    <property type="match status" value="1"/>
</dbReference>
<feature type="chain" id="PRO_5046402092" description="histidine kinase" evidence="7">
    <location>
        <begin position="22"/>
        <end position="574"/>
    </location>
</feature>
<proteinExistence type="predicted"/>
<comment type="catalytic activity">
    <reaction evidence="1">
        <text>ATP + protein L-histidine = ADP + protein N-phospho-L-histidine.</text>
        <dbReference type="EC" id="2.7.13.3"/>
    </reaction>
</comment>
<evidence type="ECO:0000256" key="2">
    <source>
        <dbReference type="ARBA" id="ARBA00012438"/>
    </source>
</evidence>
<dbReference type="Pfam" id="PF02518">
    <property type="entry name" value="HATPase_c"/>
    <property type="match status" value="1"/>
</dbReference>
<dbReference type="InterPro" id="IPR003661">
    <property type="entry name" value="HisK_dim/P_dom"/>
</dbReference>
<dbReference type="InterPro" id="IPR013656">
    <property type="entry name" value="PAS_4"/>
</dbReference>
<dbReference type="PROSITE" id="PS50109">
    <property type="entry name" value="HIS_KIN"/>
    <property type="match status" value="1"/>
</dbReference>
<evidence type="ECO:0000313" key="11">
    <source>
        <dbReference type="Proteomes" id="UP001606302"/>
    </source>
</evidence>
<dbReference type="SUPFAM" id="SSF55785">
    <property type="entry name" value="PYP-like sensor domain (PAS domain)"/>
    <property type="match status" value="1"/>
</dbReference>
<dbReference type="InterPro" id="IPR000014">
    <property type="entry name" value="PAS"/>
</dbReference>
<evidence type="ECO:0000259" key="8">
    <source>
        <dbReference type="PROSITE" id="PS50109"/>
    </source>
</evidence>
<dbReference type="InterPro" id="IPR004358">
    <property type="entry name" value="Sig_transdc_His_kin-like_C"/>
</dbReference>
<evidence type="ECO:0000256" key="6">
    <source>
        <dbReference type="SAM" id="Phobius"/>
    </source>
</evidence>
<dbReference type="PROSITE" id="PS50112">
    <property type="entry name" value="PAS"/>
    <property type="match status" value="1"/>
</dbReference>
<organism evidence="10 11">
    <name type="scientific">Pelomonas lactea</name>
    <dbReference type="NCBI Taxonomy" id="3299030"/>
    <lineage>
        <taxon>Bacteria</taxon>
        <taxon>Pseudomonadati</taxon>
        <taxon>Pseudomonadota</taxon>
        <taxon>Betaproteobacteria</taxon>
        <taxon>Burkholderiales</taxon>
        <taxon>Sphaerotilaceae</taxon>
        <taxon>Roseateles</taxon>
    </lineage>
</organism>
<keyword evidence="7" id="KW-0732">Signal</keyword>
<evidence type="ECO:0000256" key="1">
    <source>
        <dbReference type="ARBA" id="ARBA00000085"/>
    </source>
</evidence>